<dbReference type="EC" id="2.1.1.150" evidence="5"/>
<dbReference type="PANTHER" id="PTHR11746">
    <property type="entry name" value="O-METHYLTRANSFERASE"/>
    <property type="match status" value="1"/>
</dbReference>
<evidence type="ECO:0000256" key="1">
    <source>
        <dbReference type="ARBA" id="ARBA00022603"/>
    </source>
</evidence>
<keyword evidence="3" id="KW-0949">S-adenosyl-L-methionine</keyword>
<feature type="domain" description="O-methyltransferase dimerisation" evidence="8">
    <location>
        <begin position="23"/>
        <end position="115"/>
    </location>
</feature>
<evidence type="ECO:0000256" key="5">
    <source>
        <dbReference type="ARBA" id="ARBA00066355"/>
    </source>
</evidence>
<protein>
    <recommendedName>
        <fullName evidence="5">isoflavone 7-O-methyltransferase</fullName>
        <ecNumber evidence="5">2.1.1.150</ecNumber>
    </recommendedName>
</protein>
<name>A0AAE1IU36_9FABA</name>
<keyword evidence="1" id="KW-0489">Methyltransferase</keyword>
<keyword evidence="2" id="KW-0808">Transferase</keyword>
<gene>
    <name evidence="9" type="ORF">QN277_008834</name>
</gene>
<dbReference type="InterPro" id="IPR001077">
    <property type="entry name" value="COMT_C"/>
</dbReference>
<comment type="catalytic activity">
    <reaction evidence="4">
        <text>a 7-hydroxyisoflavone + S-adenosyl-L-methionine = a 7-methoxyisoflavone + S-adenosyl-L-homocysteine + H(+)</text>
        <dbReference type="Rhea" id="RHEA:17933"/>
        <dbReference type="ChEBI" id="CHEBI:15378"/>
        <dbReference type="ChEBI" id="CHEBI:55465"/>
        <dbReference type="ChEBI" id="CHEBI:57856"/>
        <dbReference type="ChEBI" id="CHEBI:59789"/>
        <dbReference type="ChEBI" id="CHEBI:140356"/>
        <dbReference type="EC" id="2.1.1.150"/>
    </reaction>
</comment>
<dbReference type="FunFam" id="1.10.10.10:FF:000213">
    <property type="entry name" value="Coniferyl alcohol 9-O-methyltransferase"/>
    <property type="match status" value="1"/>
</dbReference>
<accession>A0AAE1IU36</accession>
<evidence type="ECO:0000256" key="3">
    <source>
        <dbReference type="ARBA" id="ARBA00022691"/>
    </source>
</evidence>
<dbReference type="GO" id="GO:0033800">
    <property type="term" value="F:isoflavone 7-O-methyltransferase activity"/>
    <property type="evidence" value="ECO:0007669"/>
    <property type="project" value="UniProtKB-EC"/>
</dbReference>
<dbReference type="GO" id="GO:0009717">
    <property type="term" value="P:isoflavonoid biosynthetic process"/>
    <property type="evidence" value="ECO:0007669"/>
    <property type="project" value="UniProtKB-ARBA"/>
</dbReference>
<reference evidence="9" key="1">
    <citation type="submission" date="2023-10" db="EMBL/GenBank/DDBJ databases">
        <title>Chromosome-level genome of the transformable northern wattle, Acacia crassicarpa.</title>
        <authorList>
            <person name="Massaro I."/>
            <person name="Sinha N.R."/>
            <person name="Poethig S."/>
            <person name="Leichty A.R."/>
        </authorList>
    </citation>
    <scope>NUCLEOTIDE SEQUENCE</scope>
    <source>
        <strain evidence="9">Acra3RX</strain>
        <tissue evidence="9">Leaf</tissue>
    </source>
</reference>
<dbReference type="Pfam" id="PF08100">
    <property type="entry name" value="Dimerisation"/>
    <property type="match status" value="1"/>
</dbReference>
<comment type="caution">
    <text evidence="9">The sequence shown here is derived from an EMBL/GenBank/DDBJ whole genome shotgun (WGS) entry which is preliminary data.</text>
</comment>
<dbReference type="Gene3D" id="3.40.50.150">
    <property type="entry name" value="Vaccinia Virus protein VP39"/>
    <property type="match status" value="1"/>
</dbReference>
<feature type="active site" description="Proton acceptor" evidence="6">
    <location>
        <position position="267"/>
    </location>
</feature>
<dbReference type="SUPFAM" id="SSF46785">
    <property type="entry name" value="Winged helix' DNA-binding domain"/>
    <property type="match status" value="1"/>
</dbReference>
<dbReference type="Pfam" id="PF00891">
    <property type="entry name" value="Methyltransf_2"/>
    <property type="match status" value="1"/>
</dbReference>
<feature type="domain" description="O-methyltransferase C-terminal" evidence="7">
    <location>
        <begin position="136"/>
        <end position="350"/>
    </location>
</feature>
<evidence type="ECO:0000256" key="4">
    <source>
        <dbReference type="ARBA" id="ARBA00050968"/>
    </source>
</evidence>
<dbReference type="InterPro" id="IPR029063">
    <property type="entry name" value="SAM-dependent_MTases_sf"/>
</dbReference>
<dbReference type="EMBL" id="JAWXYG010000013">
    <property type="protein sequence ID" value="KAK4255899.1"/>
    <property type="molecule type" value="Genomic_DNA"/>
</dbReference>
<evidence type="ECO:0000256" key="6">
    <source>
        <dbReference type="PIRSR" id="PIRSR005739-1"/>
    </source>
</evidence>
<dbReference type="InterPro" id="IPR016461">
    <property type="entry name" value="COMT-like"/>
</dbReference>
<dbReference type="GO" id="GO:0046983">
    <property type="term" value="F:protein dimerization activity"/>
    <property type="evidence" value="ECO:0007669"/>
    <property type="project" value="InterPro"/>
</dbReference>
<dbReference type="Proteomes" id="UP001293593">
    <property type="component" value="Unassembled WGS sequence"/>
</dbReference>
<evidence type="ECO:0000313" key="10">
    <source>
        <dbReference type="Proteomes" id="UP001293593"/>
    </source>
</evidence>
<dbReference type="GO" id="GO:0032259">
    <property type="term" value="P:methylation"/>
    <property type="evidence" value="ECO:0007669"/>
    <property type="project" value="UniProtKB-KW"/>
</dbReference>
<dbReference type="SUPFAM" id="SSF53335">
    <property type="entry name" value="S-adenosyl-L-methionine-dependent methyltransferases"/>
    <property type="match status" value="1"/>
</dbReference>
<dbReference type="PROSITE" id="PS51683">
    <property type="entry name" value="SAM_OMT_II"/>
    <property type="match status" value="1"/>
</dbReference>
<dbReference type="AlphaFoldDB" id="A0AAE1IU36"/>
<evidence type="ECO:0000313" key="9">
    <source>
        <dbReference type="EMBL" id="KAK4255899.1"/>
    </source>
</evidence>
<proteinExistence type="predicted"/>
<evidence type="ECO:0000259" key="7">
    <source>
        <dbReference type="Pfam" id="PF00891"/>
    </source>
</evidence>
<sequence>MGSLNKQVIGESTRLINAQTHIWNHTFSFINSMSLKSAIDLNIPEIIHKHGKPMPLPLLISSLQIHPSKSPNIHRLMRLLTYSGFFCLQKLPESSEEEDQEGYVLTDSSTLLLKDHPLSATPFFLGMIDQALKKPWYELTNYLQSDEPSPFHMAYGSKIWECAKVDSKFNDSFNEAMASDARLVISVVIDSCKEVFKGIKSLVDVGGGTGSTAKAIANAFPEIQCTVFDLPHVVEGLQGYANLKFVGGNMFEAVPPSDAILMKWILHDWVDEECVKILKNCKEAITSKGEGGKLIIIDMVLEEDDVMVRDKNNKSVENQMLIDVLLMVLYPGKERSEKELANLFRSAGFSYYKIHHVLGSRSLIEVYP</sequence>
<dbReference type="InterPro" id="IPR036390">
    <property type="entry name" value="WH_DNA-bd_sf"/>
</dbReference>
<organism evidence="9 10">
    <name type="scientific">Acacia crassicarpa</name>
    <name type="common">northern wattle</name>
    <dbReference type="NCBI Taxonomy" id="499986"/>
    <lineage>
        <taxon>Eukaryota</taxon>
        <taxon>Viridiplantae</taxon>
        <taxon>Streptophyta</taxon>
        <taxon>Embryophyta</taxon>
        <taxon>Tracheophyta</taxon>
        <taxon>Spermatophyta</taxon>
        <taxon>Magnoliopsida</taxon>
        <taxon>eudicotyledons</taxon>
        <taxon>Gunneridae</taxon>
        <taxon>Pentapetalae</taxon>
        <taxon>rosids</taxon>
        <taxon>fabids</taxon>
        <taxon>Fabales</taxon>
        <taxon>Fabaceae</taxon>
        <taxon>Caesalpinioideae</taxon>
        <taxon>mimosoid clade</taxon>
        <taxon>Acacieae</taxon>
        <taxon>Acacia</taxon>
    </lineage>
</organism>
<evidence type="ECO:0000256" key="2">
    <source>
        <dbReference type="ARBA" id="ARBA00022679"/>
    </source>
</evidence>
<dbReference type="InterPro" id="IPR036388">
    <property type="entry name" value="WH-like_DNA-bd_sf"/>
</dbReference>
<dbReference type="InterPro" id="IPR012967">
    <property type="entry name" value="COMT_dimerisation"/>
</dbReference>
<evidence type="ECO:0000259" key="8">
    <source>
        <dbReference type="Pfam" id="PF08100"/>
    </source>
</evidence>
<keyword evidence="10" id="KW-1185">Reference proteome</keyword>
<dbReference type="Gene3D" id="1.10.10.10">
    <property type="entry name" value="Winged helix-like DNA-binding domain superfamily/Winged helix DNA-binding domain"/>
    <property type="match status" value="1"/>
</dbReference>
<dbReference type="FunFam" id="3.40.50.150:FF:000057">
    <property type="entry name" value="O-methyltransferase ZRP4"/>
    <property type="match status" value="1"/>
</dbReference>
<dbReference type="PIRSF" id="PIRSF005739">
    <property type="entry name" value="O-mtase"/>
    <property type="match status" value="1"/>
</dbReference>